<comment type="caution">
    <text evidence="4">The sequence shown here is derived from an EMBL/GenBank/DDBJ whole genome shotgun (WGS) entry which is preliminary data.</text>
</comment>
<dbReference type="RefSeq" id="WP_168438812.1">
    <property type="nucleotide sequence ID" value="NZ_JAAXOU010000091.1"/>
</dbReference>
<protein>
    <submittedName>
        <fullName evidence="4">GNAT family N-acetyltransferase</fullName>
    </submittedName>
</protein>
<accession>A0AA44DDP8</accession>
<dbReference type="Pfam" id="PF00583">
    <property type="entry name" value="Acetyltransf_1"/>
    <property type="match status" value="1"/>
</dbReference>
<dbReference type="PANTHER" id="PTHR43877">
    <property type="entry name" value="AMINOALKYLPHOSPHONATE N-ACETYLTRANSFERASE-RELATED-RELATED"/>
    <property type="match status" value="1"/>
</dbReference>
<dbReference type="SUPFAM" id="SSF55729">
    <property type="entry name" value="Acyl-CoA N-acyltransferases (Nat)"/>
    <property type="match status" value="1"/>
</dbReference>
<evidence type="ECO:0000313" key="5">
    <source>
        <dbReference type="Proteomes" id="UP000570003"/>
    </source>
</evidence>
<dbReference type="InterPro" id="IPR016181">
    <property type="entry name" value="Acyl_CoA_acyltransferase"/>
</dbReference>
<evidence type="ECO:0000259" key="3">
    <source>
        <dbReference type="PROSITE" id="PS51186"/>
    </source>
</evidence>
<dbReference type="Proteomes" id="UP000570003">
    <property type="component" value="Unassembled WGS sequence"/>
</dbReference>
<keyword evidence="2" id="KW-0012">Acyltransferase</keyword>
<sequence length="164" mass="17773">MTPPPIRRARPGDAEALAMLDHATWSTLHAVTPRPQPPFDPFFDVDHRPEDHLVADFGDGPVGYVRLGPPTRLACNRHVRQIQGLVVAVPARGRGVARALLRAACDEARHRGAVRITLRVLGHNAPARALYASEGFAVEGVLPGEFLLDGEYVDDVLMGRPLAA</sequence>
<feature type="domain" description="N-acetyltransferase" evidence="3">
    <location>
        <begin position="4"/>
        <end position="163"/>
    </location>
</feature>
<name>A0AA44DDP8_STRE0</name>
<dbReference type="InterPro" id="IPR050832">
    <property type="entry name" value="Bact_Acetyltransf"/>
</dbReference>
<evidence type="ECO:0000256" key="2">
    <source>
        <dbReference type="ARBA" id="ARBA00023315"/>
    </source>
</evidence>
<dbReference type="GO" id="GO:0016747">
    <property type="term" value="F:acyltransferase activity, transferring groups other than amino-acyl groups"/>
    <property type="evidence" value="ECO:0007669"/>
    <property type="project" value="InterPro"/>
</dbReference>
<keyword evidence="1" id="KW-0808">Transferase</keyword>
<reference evidence="4 5" key="1">
    <citation type="submission" date="2020-04" db="EMBL/GenBank/DDBJ databases">
        <title>MicrobeNet Type strains.</title>
        <authorList>
            <person name="Nicholson A.C."/>
        </authorList>
    </citation>
    <scope>NUCLEOTIDE SEQUENCE [LARGE SCALE GENOMIC DNA]</scope>
    <source>
        <strain evidence="4 5">DSM 40738</strain>
    </source>
</reference>
<evidence type="ECO:0000313" key="4">
    <source>
        <dbReference type="EMBL" id="NKY14594.1"/>
    </source>
</evidence>
<dbReference type="CDD" id="cd04301">
    <property type="entry name" value="NAT_SF"/>
    <property type="match status" value="1"/>
</dbReference>
<dbReference type="PROSITE" id="PS51186">
    <property type="entry name" value="GNAT"/>
    <property type="match status" value="1"/>
</dbReference>
<evidence type="ECO:0000256" key="1">
    <source>
        <dbReference type="ARBA" id="ARBA00022679"/>
    </source>
</evidence>
<organism evidence="4 5">
    <name type="scientific">Streptomyces somaliensis (strain ATCC 33201 / DSM 40738 / JCM 12659 / KCTC 9044 / NCTC 11332 / NRRL B-12077 / IP 733)</name>
    <dbReference type="NCBI Taxonomy" id="1134445"/>
    <lineage>
        <taxon>Bacteria</taxon>
        <taxon>Bacillati</taxon>
        <taxon>Actinomycetota</taxon>
        <taxon>Actinomycetes</taxon>
        <taxon>Kitasatosporales</taxon>
        <taxon>Streptomycetaceae</taxon>
        <taxon>Streptomyces</taxon>
    </lineage>
</organism>
<dbReference type="EMBL" id="JAAXOU010000091">
    <property type="protein sequence ID" value="NKY14594.1"/>
    <property type="molecule type" value="Genomic_DNA"/>
</dbReference>
<dbReference type="AlphaFoldDB" id="A0AA44DDP8"/>
<dbReference type="InterPro" id="IPR000182">
    <property type="entry name" value="GNAT_dom"/>
</dbReference>
<dbReference type="Gene3D" id="3.40.630.30">
    <property type="match status" value="1"/>
</dbReference>
<keyword evidence="5" id="KW-1185">Reference proteome</keyword>
<gene>
    <name evidence="4" type="ORF">HGA06_10605</name>
</gene>
<proteinExistence type="predicted"/>